<dbReference type="WBParaSite" id="snap_masked-unitig_22335-processed-gene-0.1-mRNA-1">
    <property type="protein sequence ID" value="snap_masked-unitig_22335-processed-gene-0.1-mRNA-1"/>
    <property type="gene ID" value="snap_masked-unitig_22335-processed-gene-0.1"/>
</dbReference>
<dbReference type="AlphaFoldDB" id="A0A1I8JN71"/>
<protein>
    <submittedName>
        <fullName evidence="3">DUF4005 domain-containing protein</fullName>
    </submittedName>
</protein>
<evidence type="ECO:0000313" key="3">
    <source>
        <dbReference type="WBParaSite" id="snap_masked-unitig_22335-processed-gene-0.1-mRNA-1"/>
    </source>
</evidence>
<sequence length="326" mass="35781">FCVIQQHTCRPSQSSRRHCVATSNADAGSGLVWKVEQQRGAPGRRRGSTRPICDVSAQSAKSLRKYSSAWSTSRFSSDRTADNWQKSASSGFASSRDFSAATRADRRPDGKFLLPNNPIELHKRAASFLHLRARVVSAAICESRSCRLGRWQRANDDQRNLPPRCTPDVEVAAPSPSRSSTGRKDRRHSAAADSMLPSTPSGFSDSFFELSDSNESSSAMFSIRSASSRLERQLKATLPPPPPALPPRVSVDCFCAGALWLDCSLLINHSIDFLSRILLISLMLISPRTRTHEITEDRQCAGHGNYYGSTANSTGVRFTKAVNSFC</sequence>
<evidence type="ECO:0000313" key="2">
    <source>
        <dbReference type="Proteomes" id="UP000095280"/>
    </source>
</evidence>
<proteinExistence type="predicted"/>
<evidence type="ECO:0000256" key="1">
    <source>
        <dbReference type="SAM" id="MobiDB-lite"/>
    </source>
</evidence>
<reference evidence="3" key="1">
    <citation type="submission" date="2016-11" db="UniProtKB">
        <authorList>
            <consortium name="WormBaseParasite"/>
        </authorList>
    </citation>
    <scope>IDENTIFICATION</scope>
</reference>
<keyword evidence="2" id="KW-1185">Reference proteome</keyword>
<organism evidence="2 3">
    <name type="scientific">Macrostomum lignano</name>
    <dbReference type="NCBI Taxonomy" id="282301"/>
    <lineage>
        <taxon>Eukaryota</taxon>
        <taxon>Metazoa</taxon>
        <taxon>Spiralia</taxon>
        <taxon>Lophotrochozoa</taxon>
        <taxon>Platyhelminthes</taxon>
        <taxon>Rhabditophora</taxon>
        <taxon>Macrostomorpha</taxon>
        <taxon>Macrostomida</taxon>
        <taxon>Macrostomidae</taxon>
        <taxon>Macrostomum</taxon>
    </lineage>
</organism>
<feature type="region of interest" description="Disordered" evidence="1">
    <location>
        <begin position="156"/>
        <end position="198"/>
    </location>
</feature>
<accession>A0A1I8JN71</accession>
<dbReference type="Proteomes" id="UP000095280">
    <property type="component" value="Unplaced"/>
</dbReference>
<name>A0A1I8JN71_9PLAT</name>